<dbReference type="InterPro" id="IPR011411">
    <property type="entry name" value="MazG-related_YvdC"/>
</dbReference>
<reference evidence="2" key="1">
    <citation type="submission" date="2010-07" db="EMBL/GenBank/DDBJ databases">
        <authorList>
            <person name="Muzny D."/>
            <person name="Qin X."/>
            <person name="Deng J."/>
            <person name="Jiang H."/>
            <person name="Liu Y."/>
            <person name="Qu J."/>
            <person name="Song X.-Z."/>
            <person name="Zhang L."/>
            <person name="Thornton R."/>
            <person name="Coyle M."/>
            <person name="Francisco L."/>
            <person name="Jackson L."/>
            <person name="Javaid M."/>
            <person name="Korchina V."/>
            <person name="Kovar C."/>
            <person name="Mata R."/>
            <person name="Mathew T."/>
            <person name="Ngo R."/>
            <person name="Nguyen L."/>
            <person name="Nguyen N."/>
            <person name="Okwuonu G."/>
            <person name="Ongeri F."/>
            <person name="Pham C."/>
            <person name="Simmons D."/>
            <person name="Wilczek-Boney K."/>
            <person name="Hale W."/>
            <person name="Jakkamsetti A."/>
            <person name="Pham P."/>
            <person name="Ruth R."/>
            <person name="San Lucas F."/>
            <person name="Warren J."/>
            <person name="Zhang J."/>
            <person name="Zhao Z."/>
            <person name="Zhou C."/>
            <person name="Zhu D."/>
            <person name="Lee S."/>
            <person name="Bess C."/>
            <person name="Blankenburg K."/>
            <person name="Forbes L."/>
            <person name="Fu Q."/>
            <person name="Gubbala S."/>
            <person name="Hirani K."/>
            <person name="Jayaseelan J.C."/>
            <person name="Lara F."/>
            <person name="Munidasa M."/>
            <person name="Palculict T."/>
            <person name="Patil S."/>
            <person name="Pu L.-L."/>
            <person name="Saada N."/>
            <person name="Tang L."/>
            <person name="Weissenberger G."/>
            <person name="Zhu Y."/>
            <person name="Hemphill L."/>
            <person name="Shang Y."/>
            <person name="Youmans B."/>
            <person name="Ayvaz T."/>
            <person name="Ross M."/>
            <person name="Santibanez J."/>
            <person name="Aqrawi P."/>
            <person name="Gross S."/>
            <person name="Joshi V."/>
            <person name="Fowler G."/>
            <person name="Nazareth L."/>
            <person name="Reid J."/>
            <person name="Worley K."/>
            <person name="Petrosino J."/>
            <person name="Highlander S."/>
            <person name="Gibbs R."/>
        </authorList>
    </citation>
    <scope>NUCLEOTIDE SEQUENCE [LARGE SCALE GENOMIC DNA]</scope>
    <source>
        <strain evidence="2">DSM 20284</strain>
    </source>
</reference>
<dbReference type="SUPFAM" id="SSF101386">
    <property type="entry name" value="all-alpha NTP pyrophosphatases"/>
    <property type="match status" value="1"/>
</dbReference>
<dbReference type="GO" id="GO:0016787">
    <property type="term" value="F:hydrolase activity"/>
    <property type="evidence" value="ECO:0007669"/>
    <property type="project" value="UniProtKB-KW"/>
</dbReference>
<feature type="domain" description="NTP pyrophosphohydrolase MazG-like" evidence="1">
    <location>
        <begin position="29"/>
        <end position="102"/>
    </location>
</feature>
<evidence type="ECO:0000259" key="1">
    <source>
        <dbReference type="Pfam" id="PF03819"/>
    </source>
</evidence>
<sequence length="110" mass="12985">MRVNQHQEWLVNFYQKRNWYQLSPFVRLNFLTEEVGELSRAIRAIKIGRDHPGEPQPNAEQLRDNLTEELADVLDQLLIISSKFDIAPETLLKYSEDKLKARFKDALDEE</sequence>
<dbReference type="CDD" id="cd11523">
    <property type="entry name" value="NTP-PPase"/>
    <property type="match status" value="1"/>
</dbReference>
<dbReference type="Pfam" id="PF03819">
    <property type="entry name" value="MazG"/>
    <property type="match status" value="1"/>
</dbReference>
<evidence type="ECO:0000313" key="2">
    <source>
        <dbReference type="EMBL" id="EFL94740.1"/>
    </source>
</evidence>
<dbReference type="Proteomes" id="UP000004470">
    <property type="component" value="Unassembled WGS sequence"/>
</dbReference>
<dbReference type="HOGENOM" id="CLU_158560_0_0_9"/>
<dbReference type="EMBL" id="AEEG01000009">
    <property type="protein sequence ID" value="EFL94740.1"/>
    <property type="molecule type" value="Genomic_DNA"/>
</dbReference>
<protein>
    <submittedName>
        <fullName evidence="2">MazG nucleotide pyrophosphohydrolase domain protein</fullName>
    </submittedName>
</protein>
<dbReference type="PANTHER" id="PTHR42692:SF2">
    <property type="entry name" value="IG HYPOTHETICAL 16995"/>
    <property type="match status" value="1"/>
</dbReference>
<proteinExistence type="predicted"/>
<dbReference type="AlphaFoldDB" id="E0NHX7"/>
<dbReference type="InterPro" id="IPR047046">
    <property type="entry name" value="YpjD/YvdC"/>
</dbReference>
<dbReference type="eggNOG" id="COG1694">
    <property type="taxonomic scope" value="Bacteria"/>
</dbReference>
<name>E0NHX7_PEDAC</name>
<gene>
    <name evidence="2" type="ORF">HMPREF0623_1608</name>
</gene>
<dbReference type="Gene3D" id="1.10.287.1080">
    <property type="entry name" value="MazG-like"/>
    <property type="match status" value="1"/>
</dbReference>
<organism evidence="2 3">
    <name type="scientific">Pediococcus acidilactici DSM 20284</name>
    <dbReference type="NCBI Taxonomy" id="862514"/>
    <lineage>
        <taxon>Bacteria</taxon>
        <taxon>Bacillati</taxon>
        <taxon>Bacillota</taxon>
        <taxon>Bacilli</taxon>
        <taxon>Lactobacillales</taxon>
        <taxon>Lactobacillaceae</taxon>
        <taxon>Pediococcus</taxon>
        <taxon>Pediococcus acidilactici group</taxon>
    </lineage>
</organism>
<dbReference type="RefSeq" id="WP_002831181.1">
    <property type="nucleotide sequence ID" value="NZ_GL397067.1"/>
</dbReference>
<dbReference type="PANTHER" id="PTHR42692">
    <property type="entry name" value="NUCLEOTIDE PYROPHOSPHOHYDROLASE"/>
    <property type="match status" value="1"/>
</dbReference>
<dbReference type="InterPro" id="IPR004518">
    <property type="entry name" value="MazG-like_dom"/>
</dbReference>
<keyword evidence="3" id="KW-1185">Reference proteome</keyword>
<dbReference type="PIRSF" id="PIRSF036521">
    <property type="entry name" value="UCP036521_pph"/>
    <property type="match status" value="1"/>
</dbReference>
<evidence type="ECO:0000313" key="3">
    <source>
        <dbReference type="Proteomes" id="UP000004470"/>
    </source>
</evidence>
<comment type="caution">
    <text evidence="2">The sequence shown here is derived from an EMBL/GenBank/DDBJ whole genome shotgun (WGS) entry which is preliminary data.</text>
</comment>
<accession>E0NHX7</accession>